<sequence>MSMKGKWFWLLVIFVLSLVGLETYHNIALMYRGYLIEKMRLEKKKLERERDYLREKLSSSLSLVRIEAYSREKLGFIDPRDVRFLKENFSPPEESSSPPPSGIEGFFFKWLKLLKNCINNFFS</sequence>
<proteinExistence type="predicted"/>
<gene>
    <name evidence="1" type="ORF">ENL39_05835</name>
</gene>
<evidence type="ECO:0000313" key="1">
    <source>
        <dbReference type="EMBL" id="HHF98987.1"/>
    </source>
</evidence>
<comment type="caution">
    <text evidence="1">The sequence shown here is derived from an EMBL/GenBank/DDBJ whole genome shotgun (WGS) entry which is preliminary data.</text>
</comment>
<dbReference type="AlphaFoldDB" id="A0A7V5M0I2"/>
<dbReference type="Proteomes" id="UP000886070">
    <property type="component" value="Unassembled WGS sequence"/>
</dbReference>
<accession>A0A7V5M0I2</accession>
<dbReference type="EMBL" id="DRTT01000160">
    <property type="protein sequence ID" value="HHF98987.1"/>
    <property type="molecule type" value="Genomic_DNA"/>
</dbReference>
<name>A0A7V5M0I2_UNCAE</name>
<organism evidence="1">
    <name type="scientific">Aerophobetes bacterium</name>
    <dbReference type="NCBI Taxonomy" id="2030807"/>
    <lineage>
        <taxon>Bacteria</taxon>
        <taxon>Candidatus Aerophobota</taxon>
    </lineage>
</organism>
<protein>
    <recommendedName>
        <fullName evidence="2">Septum formation initiator family protein</fullName>
    </recommendedName>
</protein>
<reference evidence="1" key="1">
    <citation type="journal article" date="2020" name="mSystems">
        <title>Genome- and Community-Level Interaction Insights into Carbon Utilization and Element Cycling Functions of Hydrothermarchaeota in Hydrothermal Sediment.</title>
        <authorList>
            <person name="Zhou Z."/>
            <person name="Liu Y."/>
            <person name="Xu W."/>
            <person name="Pan J."/>
            <person name="Luo Z.H."/>
            <person name="Li M."/>
        </authorList>
    </citation>
    <scope>NUCLEOTIDE SEQUENCE [LARGE SCALE GENOMIC DNA]</scope>
    <source>
        <strain evidence="1">HyVt-92</strain>
    </source>
</reference>
<evidence type="ECO:0008006" key="2">
    <source>
        <dbReference type="Google" id="ProtNLM"/>
    </source>
</evidence>